<feature type="transmembrane region" description="Helical" evidence="8">
    <location>
        <begin position="25"/>
        <end position="47"/>
    </location>
</feature>
<dbReference type="GO" id="GO:0022857">
    <property type="term" value="F:transmembrane transporter activity"/>
    <property type="evidence" value="ECO:0007669"/>
    <property type="project" value="InterPro"/>
</dbReference>
<dbReference type="Pfam" id="PF01032">
    <property type="entry name" value="FecCD"/>
    <property type="match status" value="1"/>
</dbReference>
<keyword evidence="10" id="KW-1185">Reference proteome</keyword>
<organism evidence="9 10">
    <name type="scientific">Snodgrassella communis</name>
    <dbReference type="NCBI Taxonomy" id="2946699"/>
    <lineage>
        <taxon>Bacteria</taxon>
        <taxon>Pseudomonadati</taxon>
        <taxon>Pseudomonadota</taxon>
        <taxon>Betaproteobacteria</taxon>
        <taxon>Neisseriales</taxon>
        <taxon>Neisseriaceae</taxon>
        <taxon>Snodgrassella</taxon>
    </lineage>
</organism>
<gene>
    <name evidence="9" type="ORF">SALWKB29_1106</name>
</gene>
<evidence type="ECO:0000256" key="2">
    <source>
        <dbReference type="ARBA" id="ARBA00007935"/>
    </source>
</evidence>
<evidence type="ECO:0000256" key="4">
    <source>
        <dbReference type="ARBA" id="ARBA00022475"/>
    </source>
</evidence>
<dbReference type="AlphaFoldDB" id="A0A836MQT2"/>
<dbReference type="SUPFAM" id="SSF81345">
    <property type="entry name" value="ABC transporter involved in vitamin B12 uptake, BtuC"/>
    <property type="match status" value="1"/>
</dbReference>
<dbReference type="InterPro" id="IPR037294">
    <property type="entry name" value="ABC_BtuC-like"/>
</dbReference>
<dbReference type="CDD" id="cd06550">
    <property type="entry name" value="TM_ABC_iron-siderophores_like"/>
    <property type="match status" value="1"/>
</dbReference>
<dbReference type="Gene3D" id="1.10.3470.10">
    <property type="entry name" value="ABC transporter involved in vitamin B12 uptake, BtuC"/>
    <property type="match status" value="1"/>
</dbReference>
<feature type="transmembrane region" description="Helical" evidence="8">
    <location>
        <begin position="109"/>
        <end position="138"/>
    </location>
</feature>
<feature type="transmembrane region" description="Helical" evidence="8">
    <location>
        <begin position="283"/>
        <end position="304"/>
    </location>
</feature>
<sequence length="334" mass="35176">MMTQVQQTMSIADSTVVRRAFWSKLVWGIAAVLFSLLLSWFCLGLGMGGWQWPQSLDEITLGIRLPRVLVALIVGAALAAAGAALQALFDNPLADPSLIGTSGGAALGVIAVLAFGWGMVTVPLAAFLGALLVCLLILTVHRLLGGGALGLLVMGFVISAFCGALVSLILFMSDDMVLRSATNWLAGSLAESGFTSPWYALTVMLLGLGILLVVGRRLDILMLGEETAISMGVAVGSTRMWTVIGAALLTGAAVSLAGIIGFLGMMVPNVIARSWGGSRRRIILLSAWLGAVFLLLVDSVARWLSYPVDLPVGIVIALLGGPFFLWLFLQPLRR</sequence>
<evidence type="ECO:0000256" key="7">
    <source>
        <dbReference type="ARBA" id="ARBA00023136"/>
    </source>
</evidence>
<comment type="similarity">
    <text evidence="2">Belongs to the binding-protein-dependent transport system permease family. FecCD subfamily.</text>
</comment>
<keyword evidence="6 8" id="KW-1133">Transmembrane helix</keyword>
<dbReference type="InterPro" id="IPR000522">
    <property type="entry name" value="ABC_transptr_permease_BtuC"/>
</dbReference>
<feature type="transmembrane region" description="Helical" evidence="8">
    <location>
        <begin position="150"/>
        <end position="172"/>
    </location>
</feature>
<feature type="transmembrane region" description="Helical" evidence="8">
    <location>
        <begin position="68"/>
        <end position="89"/>
    </location>
</feature>
<name>A0A836MQT2_9NEIS</name>
<reference evidence="9 10" key="1">
    <citation type="submission" date="2014-03" db="EMBL/GenBank/DDBJ databases">
        <title>The genomes of two eusocial bee gut symbionts.</title>
        <authorList>
            <person name="Kwong W.K."/>
            <person name="Engel P."/>
            <person name="Koch H."/>
            <person name="Moran N.A."/>
        </authorList>
    </citation>
    <scope>NUCLEOTIDE SEQUENCE [LARGE SCALE GENOMIC DNA]</scope>
    <source>
        <strain evidence="10">wkB29</strain>
    </source>
</reference>
<dbReference type="PANTHER" id="PTHR30472">
    <property type="entry name" value="FERRIC ENTEROBACTIN TRANSPORT SYSTEM PERMEASE PROTEIN"/>
    <property type="match status" value="1"/>
</dbReference>
<protein>
    <submittedName>
        <fullName evidence="9">Hemin ABC transporter, permease protein</fullName>
    </submittedName>
</protein>
<dbReference type="PANTHER" id="PTHR30472:SF25">
    <property type="entry name" value="ABC TRANSPORTER PERMEASE PROTEIN MJ0876-RELATED"/>
    <property type="match status" value="1"/>
</dbReference>
<evidence type="ECO:0000313" key="10">
    <source>
        <dbReference type="Proteomes" id="UP000027170"/>
    </source>
</evidence>
<feature type="transmembrane region" description="Helical" evidence="8">
    <location>
        <begin position="227"/>
        <end position="247"/>
    </location>
</feature>
<keyword evidence="3" id="KW-0813">Transport</keyword>
<feature type="transmembrane region" description="Helical" evidence="8">
    <location>
        <begin position="253"/>
        <end position="271"/>
    </location>
</feature>
<comment type="subcellular location">
    <subcellularLocation>
        <location evidence="1">Cell membrane</location>
        <topology evidence="1">Multi-pass membrane protein</topology>
    </subcellularLocation>
</comment>
<proteinExistence type="inferred from homology"/>
<evidence type="ECO:0000313" key="9">
    <source>
        <dbReference type="EMBL" id="KDN15034.1"/>
    </source>
</evidence>
<feature type="transmembrane region" description="Helical" evidence="8">
    <location>
        <begin position="310"/>
        <end position="329"/>
    </location>
</feature>
<feature type="transmembrane region" description="Helical" evidence="8">
    <location>
        <begin position="198"/>
        <end position="215"/>
    </location>
</feature>
<evidence type="ECO:0000256" key="3">
    <source>
        <dbReference type="ARBA" id="ARBA00022448"/>
    </source>
</evidence>
<keyword evidence="4" id="KW-1003">Cell membrane</keyword>
<dbReference type="Proteomes" id="UP000027170">
    <property type="component" value="Unassembled WGS sequence"/>
</dbReference>
<keyword evidence="7 8" id="KW-0472">Membrane</keyword>
<evidence type="ECO:0000256" key="1">
    <source>
        <dbReference type="ARBA" id="ARBA00004651"/>
    </source>
</evidence>
<comment type="caution">
    <text evidence="9">The sequence shown here is derived from an EMBL/GenBank/DDBJ whole genome shotgun (WGS) entry which is preliminary data.</text>
</comment>
<accession>A0A836MQT2</accession>
<dbReference type="EMBL" id="JFZV01000004">
    <property type="protein sequence ID" value="KDN15034.1"/>
    <property type="molecule type" value="Genomic_DNA"/>
</dbReference>
<dbReference type="GO" id="GO:0033214">
    <property type="term" value="P:siderophore-iron import into cell"/>
    <property type="evidence" value="ECO:0007669"/>
    <property type="project" value="TreeGrafter"/>
</dbReference>
<evidence type="ECO:0000256" key="6">
    <source>
        <dbReference type="ARBA" id="ARBA00022989"/>
    </source>
</evidence>
<dbReference type="GO" id="GO:0005886">
    <property type="term" value="C:plasma membrane"/>
    <property type="evidence" value="ECO:0007669"/>
    <property type="project" value="UniProtKB-SubCell"/>
</dbReference>
<keyword evidence="5 8" id="KW-0812">Transmembrane</keyword>
<evidence type="ECO:0000256" key="8">
    <source>
        <dbReference type="SAM" id="Phobius"/>
    </source>
</evidence>
<evidence type="ECO:0000256" key="5">
    <source>
        <dbReference type="ARBA" id="ARBA00022692"/>
    </source>
</evidence>